<dbReference type="EMBL" id="KK100938">
    <property type="protein sequence ID" value="KIZ02985.1"/>
    <property type="molecule type" value="Genomic_DNA"/>
</dbReference>
<dbReference type="KEGG" id="mng:MNEG_4973"/>
<sequence>MDTGAGESAPTGSVGVACAWSDTSATGVVARPDREFLKGRLRALEARADALRQKRHRVDERRSARALAAEAGGAAVYPAAGPAAQGPMLQVPLMDPSELPAISTAPAVDDKGDSSPMVDGDARMAQAEARFNALLSEIVGGGADEAAAPPTHGEGINERVLAATINQLLTAATEVLERQAASTAEVVLGTGECEALHAAALLGELTAATAALEREVGVAPISTSDNLLANSTGAAAPVPELPEPPTLHDATASVQWPRHEVETQPADKGAAPDGTAARRWRSVVGRVLAEAYAAEARSPQRDGSLVFSAASLSLEVDTQELLLAALERARERLAQQTS</sequence>
<feature type="coiled-coil region" evidence="1">
    <location>
        <begin position="34"/>
        <end position="61"/>
    </location>
</feature>
<keyword evidence="1" id="KW-0175">Coiled coil</keyword>
<organism evidence="2 3">
    <name type="scientific">Monoraphidium neglectum</name>
    <dbReference type="NCBI Taxonomy" id="145388"/>
    <lineage>
        <taxon>Eukaryota</taxon>
        <taxon>Viridiplantae</taxon>
        <taxon>Chlorophyta</taxon>
        <taxon>core chlorophytes</taxon>
        <taxon>Chlorophyceae</taxon>
        <taxon>CS clade</taxon>
        <taxon>Sphaeropleales</taxon>
        <taxon>Selenastraceae</taxon>
        <taxon>Monoraphidium</taxon>
    </lineage>
</organism>
<reference evidence="2 3" key="1">
    <citation type="journal article" date="2013" name="BMC Genomics">
        <title>Reconstruction of the lipid metabolism for the microalga Monoraphidium neglectum from its genome sequence reveals characteristics suitable for biofuel production.</title>
        <authorList>
            <person name="Bogen C."/>
            <person name="Al-Dilaimi A."/>
            <person name="Albersmeier A."/>
            <person name="Wichmann J."/>
            <person name="Grundmann M."/>
            <person name="Rupp O."/>
            <person name="Lauersen K.J."/>
            <person name="Blifernez-Klassen O."/>
            <person name="Kalinowski J."/>
            <person name="Goesmann A."/>
            <person name="Mussgnug J.H."/>
            <person name="Kruse O."/>
        </authorList>
    </citation>
    <scope>NUCLEOTIDE SEQUENCE [LARGE SCALE GENOMIC DNA]</scope>
    <source>
        <strain evidence="2 3">SAG 48.87</strain>
    </source>
</reference>
<protein>
    <submittedName>
        <fullName evidence="2">Uncharacterized protein</fullName>
    </submittedName>
</protein>
<feature type="coiled-coil region" evidence="1">
    <location>
        <begin position="309"/>
        <end position="336"/>
    </location>
</feature>
<dbReference type="GeneID" id="25737850"/>
<keyword evidence="3" id="KW-1185">Reference proteome</keyword>
<dbReference type="AlphaFoldDB" id="A0A0D2MIZ0"/>
<evidence type="ECO:0000256" key="1">
    <source>
        <dbReference type="SAM" id="Coils"/>
    </source>
</evidence>
<evidence type="ECO:0000313" key="2">
    <source>
        <dbReference type="EMBL" id="KIZ02985.1"/>
    </source>
</evidence>
<dbReference type="STRING" id="145388.A0A0D2MIZ0"/>
<gene>
    <name evidence="2" type="ORF">MNEG_4973</name>
</gene>
<dbReference type="RefSeq" id="XP_013902004.1">
    <property type="nucleotide sequence ID" value="XM_014046550.1"/>
</dbReference>
<dbReference type="Proteomes" id="UP000054498">
    <property type="component" value="Unassembled WGS sequence"/>
</dbReference>
<accession>A0A0D2MIZ0</accession>
<name>A0A0D2MIZ0_9CHLO</name>
<evidence type="ECO:0000313" key="3">
    <source>
        <dbReference type="Proteomes" id="UP000054498"/>
    </source>
</evidence>
<proteinExistence type="predicted"/>